<sequence>MPSCLCPGSLTTIMTPTQWLAIPTEIRLTELPNLVTPRSDASEASTVYVNGKKIVIKQEEYQPPGSGEDPNSSTSSVYLYPVGNSLLATTPEAVQKLEFECSSSPGLKCLASTTSASTEVIIVKSKPKNPDYKVKNSTLATKRSKPVHFKLIRGKPGVKVFINMSYHGHIYGDEPVKRCKKHDECTWCKEHDYNQCFCVISKFHKYELDHKGQPRAVITVTEEHLDIEGSAEFSIVFSCWNSCDSHSKFGKELNLQIQIFDGPIRSTEYSIHCCQNLLRDAFKDKTRNTYPSATKRKQLSVPENNHEGSIKTPCKTGIETRFGDTDFSNNKTERPVDLVVEGLDAERRDIIERMVKIMGGSSFPIPHLTRLRDSDASDKEEHQSTLN</sequence>
<dbReference type="Proteomes" id="UP000747542">
    <property type="component" value="Unassembled WGS sequence"/>
</dbReference>
<keyword evidence="6" id="KW-1185">Reference proteome</keyword>
<dbReference type="EMBL" id="JAHLQT010010178">
    <property type="protein sequence ID" value="KAG7173046.1"/>
    <property type="molecule type" value="Genomic_DNA"/>
</dbReference>
<keyword evidence="3" id="KW-0539">Nucleus</keyword>
<keyword evidence="2" id="KW-0804">Transcription</keyword>
<evidence type="ECO:0000256" key="4">
    <source>
        <dbReference type="SAM" id="MobiDB-lite"/>
    </source>
</evidence>
<evidence type="ECO:0000313" key="5">
    <source>
        <dbReference type="EMBL" id="KAG7173046.1"/>
    </source>
</evidence>
<comment type="caution">
    <text evidence="5">The sequence shown here is derived from an EMBL/GenBank/DDBJ whole genome shotgun (WGS) entry which is preliminary data.</text>
</comment>
<dbReference type="Gene3D" id="2.60.40.720">
    <property type="match status" value="1"/>
</dbReference>
<accession>A0A8J5N491</accession>
<protein>
    <submittedName>
        <fullName evidence="5">Putative P53 DNA-binding domain-containing protein 1</fullName>
    </submittedName>
</protein>
<feature type="region of interest" description="Disordered" evidence="4">
    <location>
        <begin position="291"/>
        <end position="315"/>
    </location>
</feature>
<dbReference type="GO" id="GO:0003700">
    <property type="term" value="F:DNA-binding transcription factor activity"/>
    <property type="evidence" value="ECO:0007669"/>
    <property type="project" value="InterPro"/>
</dbReference>
<organism evidence="5 6">
    <name type="scientific">Homarus americanus</name>
    <name type="common">American lobster</name>
    <dbReference type="NCBI Taxonomy" id="6706"/>
    <lineage>
        <taxon>Eukaryota</taxon>
        <taxon>Metazoa</taxon>
        <taxon>Ecdysozoa</taxon>
        <taxon>Arthropoda</taxon>
        <taxon>Crustacea</taxon>
        <taxon>Multicrustacea</taxon>
        <taxon>Malacostraca</taxon>
        <taxon>Eumalacostraca</taxon>
        <taxon>Eucarida</taxon>
        <taxon>Decapoda</taxon>
        <taxon>Pleocyemata</taxon>
        <taxon>Astacidea</taxon>
        <taxon>Nephropoidea</taxon>
        <taxon>Nephropidae</taxon>
        <taxon>Homarus</taxon>
    </lineage>
</organism>
<gene>
    <name evidence="5" type="ORF">Hamer_G008568</name>
</gene>
<evidence type="ECO:0000256" key="1">
    <source>
        <dbReference type="ARBA" id="ARBA00023015"/>
    </source>
</evidence>
<reference evidence="5" key="1">
    <citation type="journal article" date="2021" name="Sci. Adv.">
        <title>The American lobster genome reveals insights on longevity, neural, and immune adaptations.</title>
        <authorList>
            <person name="Polinski J.M."/>
            <person name="Zimin A.V."/>
            <person name="Clark K.F."/>
            <person name="Kohn A.B."/>
            <person name="Sadowski N."/>
            <person name="Timp W."/>
            <person name="Ptitsyn A."/>
            <person name="Khanna P."/>
            <person name="Romanova D.Y."/>
            <person name="Williams P."/>
            <person name="Greenwood S.J."/>
            <person name="Moroz L.L."/>
            <person name="Walt D.R."/>
            <person name="Bodnar A.G."/>
        </authorList>
    </citation>
    <scope>NUCLEOTIDE SEQUENCE</scope>
    <source>
        <strain evidence="5">GMGI-L3</strain>
    </source>
</reference>
<feature type="compositionally biased region" description="Basic and acidic residues" evidence="4">
    <location>
        <begin position="370"/>
        <end position="387"/>
    </location>
</feature>
<dbReference type="GO" id="GO:0005634">
    <property type="term" value="C:nucleus"/>
    <property type="evidence" value="ECO:0007669"/>
    <property type="project" value="InterPro"/>
</dbReference>
<evidence type="ECO:0000256" key="2">
    <source>
        <dbReference type="ARBA" id="ARBA00023163"/>
    </source>
</evidence>
<evidence type="ECO:0000313" key="6">
    <source>
        <dbReference type="Proteomes" id="UP000747542"/>
    </source>
</evidence>
<proteinExistence type="predicted"/>
<dbReference type="InterPro" id="IPR012346">
    <property type="entry name" value="p53/RUNT-type_TF_DNA-bd_sf"/>
</dbReference>
<name>A0A8J5N491_HOMAM</name>
<dbReference type="GO" id="GO:0003677">
    <property type="term" value="F:DNA binding"/>
    <property type="evidence" value="ECO:0007669"/>
    <property type="project" value="UniProtKB-KW"/>
</dbReference>
<keyword evidence="5" id="KW-0238">DNA-binding</keyword>
<feature type="region of interest" description="Disordered" evidence="4">
    <location>
        <begin position="368"/>
        <end position="387"/>
    </location>
</feature>
<keyword evidence="1" id="KW-0805">Transcription regulation</keyword>
<dbReference type="AlphaFoldDB" id="A0A8J5N491"/>
<evidence type="ECO:0000256" key="3">
    <source>
        <dbReference type="ARBA" id="ARBA00023242"/>
    </source>
</evidence>